<name>A0A1J4PWP2_9ACTN</name>
<proteinExistence type="predicted"/>
<keyword evidence="2" id="KW-1185">Reference proteome</keyword>
<dbReference type="RefSeq" id="WP_046422207.1">
    <property type="nucleotide sequence ID" value="NZ_LBDA02000058.1"/>
</dbReference>
<sequence>MDPITATAVAAAALVAKGALESAGGEAGRSSWAGFTRLTDRLRARFGGDDEATAALDQVHRRPADEAAVTTLQRFIHSYALRDPRFEADLGTLVAEAGASNGGRGNVNATVIKNATTFNEQVTFQGGLNIN</sequence>
<protein>
    <recommendedName>
        <fullName evidence="3">RHIM domain-containing protein</fullName>
    </recommendedName>
</protein>
<evidence type="ECO:0008006" key="3">
    <source>
        <dbReference type="Google" id="ProtNLM"/>
    </source>
</evidence>
<dbReference type="EMBL" id="LBDA02000058">
    <property type="protein sequence ID" value="OIK24716.1"/>
    <property type="molecule type" value="Genomic_DNA"/>
</dbReference>
<accession>A0A1J4PWP2</accession>
<comment type="caution">
    <text evidence="1">The sequence shown here is derived from an EMBL/GenBank/DDBJ whole genome shotgun (WGS) entry which is preliminary data.</text>
</comment>
<dbReference type="OrthoDB" id="4219660at2"/>
<reference evidence="1" key="1">
    <citation type="submission" date="2016-10" db="EMBL/GenBank/DDBJ databases">
        <title>Genome sequence of Streptomyces malaysiense MUSC 136.</title>
        <authorList>
            <person name="Lee L.-H."/>
            <person name="Ser H.-L."/>
        </authorList>
    </citation>
    <scope>NUCLEOTIDE SEQUENCE [LARGE SCALE GENOMIC DNA]</scope>
    <source>
        <strain evidence="1">MUSC 136</strain>
    </source>
</reference>
<dbReference type="AlphaFoldDB" id="A0A1J4PWP2"/>
<evidence type="ECO:0000313" key="2">
    <source>
        <dbReference type="Proteomes" id="UP000034838"/>
    </source>
</evidence>
<evidence type="ECO:0000313" key="1">
    <source>
        <dbReference type="EMBL" id="OIK24716.1"/>
    </source>
</evidence>
<dbReference type="Proteomes" id="UP000034838">
    <property type="component" value="Unassembled WGS sequence"/>
</dbReference>
<gene>
    <name evidence="1" type="ORF">VT52_025370</name>
</gene>
<organism evidence="1 2">
    <name type="scientific">Streptomyces malaysiense</name>
    <dbReference type="NCBI Taxonomy" id="1428626"/>
    <lineage>
        <taxon>Bacteria</taxon>
        <taxon>Bacillati</taxon>
        <taxon>Actinomycetota</taxon>
        <taxon>Actinomycetes</taxon>
        <taxon>Kitasatosporales</taxon>
        <taxon>Streptomycetaceae</taxon>
        <taxon>Streptomyces</taxon>
    </lineage>
</organism>